<evidence type="ECO:0000259" key="1">
    <source>
        <dbReference type="PROSITE" id="PS50943"/>
    </source>
</evidence>
<name>A0ABS0GNY8_9ACTN</name>
<accession>A0ABS0GNY8</accession>
<dbReference type="InterPro" id="IPR001387">
    <property type="entry name" value="Cro/C1-type_HTH"/>
</dbReference>
<evidence type="ECO:0000313" key="2">
    <source>
        <dbReference type="EMBL" id="MBF9127908.1"/>
    </source>
</evidence>
<dbReference type="InterPro" id="IPR043917">
    <property type="entry name" value="DUF5753"/>
</dbReference>
<evidence type="ECO:0000313" key="3">
    <source>
        <dbReference type="Proteomes" id="UP000638560"/>
    </source>
</evidence>
<keyword evidence="3" id="KW-1185">Reference proteome</keyword>
<dbReference type="SMART" id="SM00530">
    <property type="entry name" value="HTH_XRE"/>
    <property type="match status" value="1"/>
</dbReference>
<dbReference type="Gene3D" id="1.10.260.40">
    <property type="entry name" value="lambda repressor-like DNA-binding domains"/>
    <property type="match status" value="1"/>
</dbReference>
<protein>
    <submittedName>
        <fullName evidence="2">Helix-turn-helix domain-containing protein</fullName>
    </submittedName>
</protein>
<dbReference type="Proteomes" id="UP000638560">
    <property type="component" value="Unassembled WGS sequence"/>
</dbReference>
<dbReference type="PROSITE" id="PS50943">
    <property type="entry name" value="HTH_CROC1"/>
    <property type="match status" value="1"/>
</dbReference>
<proteinExistence type="predicted"/>
<dbReference type="SUPFAM" id="SSF47413">
    <property type="entry name" value="lambda repressor-like DNA-binding domains"/>
    <property type="match status" value="1"/>
</dbReference>
<dbReference type="InterPro" id="IPR010982">
    <property type="entry name" value="Lambda_DNA-bd_dom_sf"/>
</dbReference>
<dbReference type="CDD" id="cd00093">
    <property type="entry name" value="HTH_XRE"/>
    <property type="match status" value="1"/>
</dbReference>
<feature type="domain" description="HTH cro/C1-type" evidence="1">
    <location>
        <begin position="18"/>
        <end position="73"/>
    </location>
</feature>
<dbReference type="EMBL" id="JADPUN010000046">
    <property type="protein sequence ID" value="MBF9127908.1"/>
    <property type="molecule type" value="Genomic_DNA"/>
</dbReference>
<dbReference type="Pfam" id="PF13560">
    <property type="entry name" value="HTH_31"/>
    <property type="match status" value="1"/>
</dbReference>
<dbReference type="RefSeq" id="WP_196199576.1">
    <property type="nucleotide sequence ID" value="NZ_JADPUN010000046.1"/>
</dbReference>
<comment type="caution">
    <text evidence="2">The sequence shown here is derived from an EMBL/GenBank/DDBJ whole genome shotgun (WGS) entry which is preliminary data.</text>
</comment>
<sequence>MTSAPGPSVGRRKLRSAIRRAREAAGFTQEQVAVAMDWSLSKLIRIEAGYVAISTNDVKALLDHYRVRDPEQVAQLVQLARVSRQRTWWSPYRDAVPPAYYSYIGLEAESSELYFYQSVGMPGLLQTEAYAQAVLRAAIPHLDDSAEAQTSMALRLRRQREILDRPDPPDIFVVLDEATLHRQTGGAEVIREQLLHLVDLGGSGRITIQVLPFTSTVYTPLGQFIVVRNASGADADVVYLESTGLEDVLDHPEAVAGHLRTFAGLREAALTPADSLRRISEIAADLAR</sequence>
<gene>
    <name evidence="2" type="ORF">I0C86_02675</name>
</gene>
<reference evidence="2 3" key="1">
    <citation type="submission" date="2020-11" db="EMBL/GenBank/DDBJ databases">
        <title>A novel isolate from a Black sea contaminated sediment with potential to produce alkanes: Plantactinospora alkalitolerans sp. nov.</title>
        <authorList>
            <person name="Carro L."/>
            <person name="Veyisoglu A."/>
            <person name="Guven K."/>
            <person name="Schumann P."/>
            <person name="Klenk H.-P."/>
            <person name="Sahin N."/>
        </authorList>
    </citation>
    <scope>NUCLEOTIDE SEQUENCE [LARGE SCALE GENOMIC DNA]</scope>
    <source>
        <strain evidence="2 3">S1510</strain>
    </source>
</reference>
<dbReference type="Pfam" id="PF19054">
    <property type="entry name" value="DUF5753"/>
    <property type="match status" value="1"/>
</dbReference>
<organism evidence="2 3">
    <name type="scientific">Plantactinospora alkalitolerans</name>
    <dbReference type="NCBI Taxonomy" id="2789879"/>
    <lineage>
        <taxon>Bacteria</taxon>
        <taxon>Bacillati</taxon>
        <taxon>Actinomycetota</taxon>
        <taxon>Actinomycetes</taxon>
        <taxon>Micromonosporales</taxon>
        <taxon>Micromonosporaceae</taxon>
        <taxon>Plantactinospora</taxon>
    </lineage>
</organism>